<accession>A0ABU0X7V2</accession>
<name>A0ABU0X7V2_9PSEU</name>
<dbReference type="PANTHER" id="PTHR30055:SF184">
    <property type="entry name" value="HTH-TYPE TRANSCRIPTIONAL REGULATOR ETHR"/>
    <property type="match status" value="1"/>
</dbReference>
<dbReference type="Gene3D" id="1.10.357.10">
    <property type="entry name" value="Tetracycline Repressor, domain 2"/>
    <property type="match status" value="1"/>
</dbReference>
<evidence type="ECO:0000256" key="3">
    <source>
        <dbReference type="SAM" id="MobiDB-lite"/>
    </source>
</evidence>
<reference evidence="5 6" key="1">
    <citation type="submission" date="2017-06" db="EMBL/GenBank/DDBJ databases">
        <title>Cultured bacterium strain Saccharothrix yanglingensis Hhs.015.</title>
        <authorList>
            <person name="Xia Y."/>
        </authorList>
    </citation>
    <scope>NUCLEOTIDE SEQUENCE [LARGE SCALE GENOMIC DNA]</scope>
    <source>
        <strain evidence="5 6">Hhs.015</strain>
    </source>
</reference>
<comment type="caution">
    <text evidence="5">The sequence shown here is derived from an EMBL/GenBank/DDBJ whole genome shotgun (WGS) entry which is preliminary data.</text>
</comment>
<dbReference type="Proteomes" id="UP001225605">
    <property type="component" value="Unassembled WGS sequence"/>
</dbReference>
<evidence type="ECO:0000313" key="5">
    <source>
        <dbReference type="EMBL" id="MDQ2587778.1"/>
    </source>
</evidence>
<evidence type="ECO:0000256" key="1">
    <source>
        <dbReference type="ARBA" id="ARBA00023125"/>
    </source>
</evidence>
<dbReference type="Pfam" id="PF21313">
    <property type="entry name" value="EthR_C"/>
    <property type="match status" value="1"/>
</dbReference>
<keyword evidence="1 2" id="KW-0238">DNA-binding</keyword>
<dbReference type="InterPro" id="IPR049397">
    <property type="entry name" value="EthR_C"/>
</dbReference>
<protein>
    <submittedName>
        <fullName evidence="5">TetR family transcriptional regulator</fullName>
    </submittedName>
</protein>
<dbReference type="SUPFAM" id="SSF46689">
    <property type="entry name" value="Homeodomain-like"/>
    <property type="match status" value="1"/>
</dbReference>
<dbReference type="Gene3D" id="1.10.10.60">
    <property type="entry name" value="Homeodomain-like"/>
    <property type="match status" value="1"/>
</dbReference>
<organism evidence="5 6">
    <name type="scientific">Saccharothrix yanglingensis</name>
    <dbReference type="NCBI Taxonomy" id="659496"/>
    <lineage>
        <taxon>Bacteria</taxon>
        <taxon>Bacillati</taxon>
        <taxon>Actinomycetota</taxon>
        <taxon>Actinomycetes</taxon>
        <taxon>Pseudonocardiales</taxon>
        <taxon>Pseudonocardiaceae</taxon>
        <taxon>Saccharothrix</taxon>
    </lineage>
</organism>
<dbReference type="EMBL" id="NSDM01000013">
    <property type="protein sequence ID" value="MDQ2587778.1"/>
    <property type="molecule type" value="Genomic_DNA"/>
</dbReference>
<dbReference type="PROSITE" id="PS50977">
    <property type="entry name" value="HTH_TETR_2"/>
    <property type="match status" value="1"/>
</dbReference>
<dbReference type="InterPro" id="IPR009057">
    <property type="entry name" value="Homeodomain-like_sf"/>
</dbReference>
<dbReference type="PANTHER" id="PTHR30055">
    <property type="entry name" value="HTH-TYPE TRANSCRIPTIONAL REGULATOR RUTR"/>
    <property type="match status" value="1"/>
</dbReference>
<dbReference type="SUPFAM" id="SSF48498">
    <property type="entry name" value="Tetracyclin repressor-like, C-terminal domain"/>
    <property type="match status" value="1"/>
</dbReference>
<dbReference type="InterPro" id="IPR001647">
    <property type="entry name" value="HTH_TetR"/>
</dbReference>
<proteinExistence type="predicted"/>
<feature type="domain" description="HTH tetR-type" evidence="4">
    <location>
        <begin position="49"/>
        <end position="109"/>
    </location>
</feature>
<feature type="DNA-binding region" description="H-T-H motif" evidence="2">
    <location>
        <begin position="72"/>
        <end position="91"/>
    </location>
</feature>
<evidence type="ECO:0000256" key="2">
    <source>
        <dbReference type="PROSITE-ProRule" id="PRU00335"/>
    </source>
</evidence>
<dbReference type="Pfam" id="PF00440">
    <property type="entry name" value="TetR_N"/>
    <property type="match status" value="1"/>
</dbReference>
<dbReference type="InterPro" id="IPR036271">
    <property type="entry name" value="Tet_transcr_reg_TetR-rel_C_sf"/>
</dbReference>
<dbReference type="InterPro" id="IPR050109">
    <property type="entry name" value="HTH-type_TetR-like_transc_reg"/>
</dbReference>
<gene>
    <name evidence="5" type="ORF">CKY47_28075</name>
</gene>
<feature type="region of interest" description="Disordered" evidence="3">
    <location>
        <begin position="23"/>
        <end position="51"/>
    </location>
</feature>
<evidence type="ECO:0000259" key="4">
    <source>
        <dbReference type="PROSITE" id="PS50977"/>
    </source>
</evidence>
<keyword evidence="6" id="KW-1185">Reference proteome</keyword>
<dbReference type="PRINTS" id="PR00455">
    <property type="entry name" value="HTHTETR"/>
</dbReference>
<sequence>MTGWSGGRLSTWHRCPCAPCDRRAGRQRMSAMSPRAGTVGSRRRPSKGDLTSQAILDTATRLLQTRSLDDIAVDELASGAGISRSTFYFHFASREAVLHALSGAVLDAVYESASSWLRRGSEPPEDSIRRALGASLALWRRHGPVLRAAVRARDTDPSMREFWSGVARRFIDSTADQIDIERAAGVAPPGPDSRALATILVQMNEQAFLARSRARRSAAKDRELVDTLTCVWLRSVYGIAG</sequence>
<evidence type="ECO:0000313" key="6">
    <source>
        <dbReference type="Proteomes" id="UP001225605"/>
    </source>
</evidence>